<evidence type="ECO:0000313" key="2">
    <source>
        <dbReference type="Proteomes" id="UP001431199"/>
    </source>
</evidence>
<reference evidence="1" key="1">
    <citation type="submission" date="2022-09" db="EMBL/GenBank/DDBJ databases">
        <title>Eubacterium sp. LFL-14 isolated from human feces.</title>
        <authorList>
            <person name="Liu F."/>
        </authorList>
    </citation>
    <scope>NUCLEOTIDE SEQUENCE</scope>
    <source>
        <strain evidence="1">LFL-14</strain>
    </source>
</reference>
<gene>
    <name evidence="1" type="ORF">N5B56_01335</name>
</gene>
<dbReference type="EMBL" id="JAODBU010000002">
    <property type="protein sequence ID" value="MCT7397728.1"/>
    <property type="molecule type" value="Genomic_DNA"/>
</dbReference>
<accession>A0ABT2LXZ2</accession>
<evidence type="ECO:0000313" key="1">
    <source>
        <dbReference type="EMBL" id="MCT7397728.1"/>
    </source>
</evidence>
<dbReference type="Proteomes" id="UP001431199">
    <property type="component" value="Unassembled WGS sequence"/>
</dbReference>
<name>A0ABT2LXZ2_9FIRM</name>
<keyword evidence="2" id="KW-1185">Reference proteome</keyword>
<sequence length="58" mass="6613">MAKAVNVKWETDGCDVDLPTQFEIPERFIDENGVDTEAVSDWLSDENGWLHDGFEVIE</sequence>
<dbReference type="RefSeq" id="WP_260978164.1">
    <property type="nucleotide sequence ID" value="NZ_JAODBU010000002.1"/>
</dbReference>
<comment type="caution">
    <text evidence="1">The sequence shown here is derived from an EMBL/GenBank/DDBJ whole genome shotgun (WGS) entry which is preliminary data.</text>
</comment>
<proteinExistence type="predicted"/>
<organism evidence="1 2">
    <name type="scientific">Eubacterium album</name>
    <dbReference type="NCBI Taxonomy" id="2978477"/>
    <lineage>
        <taxon>Bacteria</taxon>
        <taxon>Bacillati</taxon>
        <taxon>Bacillota</taxon>
        <taxon>Clostridia</taxon>
        <taxon>Eubacteriales</taxon>
        <taxon>Eubacteriaceae</taxon>
        <taxon>Eubacterium</taxon>
    </lineage>
</organism>
<protein>
    <submittedName>
        <fullName evidence="1">Uncharacterized protein</fullName>
    </submittedName>
</protein>